<keyword evidence="1" id="KW-0489">Methyltransferase</keyword>
<evidence type="ECO:0000313" key="6">
    <source>
        <dbReference type="Proteomes" id="UP000077051"/>
    </source>
</evidence>
<dbReference type="AlphaFoldDB" id="A0A162RKG3"/>
<organism evidence="5 6">
    <name type="scientific">Mucor lusitanicus CBS 277.49</name>
    <dbReference type="NCBI Taxonomy" id="747725"/>
    <lineage>
        <taxon>Eukaryota</taxon>
        <taxon>Fungi</taxon>
        <taxon>Fungi incertae sedis</taxon>
        <taxon>Mucoromycota</taxon>
        <taxon>Mucoromycotina</taxon>
        <taxon>Mucoromycetes</taxon>
        <taxon>Mucorales</taxon>
        <taxon>Mucorineae</taxon>
        <taxon>Mucoraceae</taxon>
        <taxon>Mucor</taxon>
    </lineage>
</organism>
<keyword evidence="3" id="KW-0949">S-adenosyl-L-methionine</keyword>
<evidence type="ECO:0000256" key="1">
    <source>
        <dbReference type="ARBA" id="ARBA00022603"/>
    </source>
</evidence>
<dbReference type="PANTHER" id="PTHR10509">
    <property type="entry name" value="O-METHYLTRANSFERASE-RELATED"/>
    <property type="match status" value="1"/>
</dbReference>
<dbReference type="GO" id="GO:0032259">
    <property type="term" value="P:methylation"/>
    <property type="evidence" value="ECO:0007669"/>
    <property type="project" value="UniProtKB-KW"/>
</dbReference>
<evidence type="ECO:0008006" key="7">
    <source>
        <dbReference type="Google" id="ProtNLM"/>
    </source>
</evidence>
<dbReference type="InterPro" id="IPR029063">
    <property type="entry name" value="SAM-dependent_MTases_sf"/>
</dbReference>
<dbReference type="GO" id="GO:0008757">
    <property type="term" value="F:S-adenosylmethionine-dependent methyltransferase activity"/>
    <property type="evidence" value="ECO:0007669"/>
    <property type="project" value="TreeGrafter"/>
</dbReference>
<comment type="caution">
    <text evidence="5">The sequence shown here is derived from an EMBL/GenBank/DDBJ whole genome shotgun (WGS) entry which is preliminary data.</text>
</comment>
<gene>
    <name evidence="5" type="ORF">MUCCIDRAFT_107378</name>
</gene>
<evidence type="ECO:0000256" key="3">
    <source>
        <dbReference type="ARBA" id="ARBA00022691"/>
    </source>
</evidence>
<dbReference type="InterPro" id="IPR002935">
    <property type="entry name" value="SAM_O-MeTrfase"/>
</dbReference>
<dbReference type="STRING" id="747725.A0A162RKG3"/>
<dbReference type="OrthoDB" id="10251242at2759"/>
<reference evidence="5 6" key="1">
    <citation type="submission" date="2015-06" db="EMBL/GenBank/DDBJ databases">
        <title>Expansion of signal transduction pathways in fungi by whole-genome duplication.</title>
        <authorList>
            <consortium name="DOE Joint Genome Institute"/>
            <person name="Corrochano L.M."/>
            <person name="Kuo A."/>
            <person name="Marcet-Houben M."/>
            <person name="Polaino S."/>
            <person name="Salamov A."/>
            <person name="Villalobos J.M."/>
            <person name="Alvarez M.I."/>
            <person name="Avalos J."/>
            <person name="Benito E.P."/>
            <person name="Benoit I."/>
            <person name="Burger G."/>
            <person name="Camino L.P."/>
            <person name="Canovas D."/>
            <person name="Cerda-Olmedo E."/>
            <person name="Cheng J.-F."/>
            <person name="Dominguez A."/>
            <person name="Elias M."/>
            <person name="Eslava A.P."/>
            <person name="Glaser F."/>
            <person name="Grimwood J."/>
            <person name="Gutierrez G."/>
            <person name="Heitman J."/>
            <person name="Henrissat B."/>
            <person name="Iturriaga E.A."/>
            <person name="Lang B.F."/>
            <person name="Lavin J.L."/>
            <person name="Lee S."/>
            <person name="Li W."/>
            <person name="Lindquist E."/>
            <person name="Lopez-Garcia S."/>
            <person name="Luque E.M."/>
            <person name="Marcos A.T."/>
            <person name="Martin J."/>
            <person name="Mccluskey K."/>
            <person name="Medina H.R."/>
            <person name="Miralles-Duran A."/>
            <person name="Miyazaki A."/>
            <person name="Munoz-Torres E."/>
            <person name="Oguiza J.A."/>
            <person name="Ohm R."/>
            <person name="Olmedo M."/>
            <person name="Orejas M."/>
            <person name="Ortiz-Castellanos L."/>
            <person name="Pisabarro A.G."/>
            <person name="Rodriguez-Romero J."/>
            <person name="Ruiz-Herrera J."/>
            <person name="Ruiz-Vazquez R."/>
            <person name="Sanz C."/>
            <person name="Schackwitz W."/>
            <person name="Schmutz J."/>
            <person name="Shahriari M."/>
            <person name="Shelest E."/>
            <person name="Silva-Franco F."/>
            <person name="Soanes D."/>
            <person name="Syed K."/>
            <person name="Tagua V.G."/>
            <person name="Talbot N.J."/>
            <person name="Thon M."/>
            <person name="De Vries R.P."/>
            <person name="Wiebenga A."/>
            <person name="Yadav J.S."/>
            <person name="Braun E.L."/>
            <person name="Baker S."/>
            <person name="Garre V."/>
            <person name="Horwitz B."/>
            <person name="Torres-Martinez S."/>
            <person name="Idnurm A."/>
            <person name="Herrera-Estrella A."/>
            <person name="Gabaldon T."/>
            <person name="Grigoriev I.V."/>
        </authorList>
    </citation>
    <scope>NUCLEOTIDE SEQUENCE [LARGE SCALE GENOMIC DNA]</scope>
    <source>
        <strain evidence="5 6">CBS 277.49</strain>
    </source>
</reference>
<evidence type="ECO:0000313" key="5">
    <source>
        <dbReference type="EMBL" id="OAD06789.1"/>
    </source>
</evidence>
<dbReference type="GO" id="GO:0008171">
    <property type="term" value="F:O-methyltransferase activity"/>
    <property type="evidence" value="ECO:0007669"/>
    <property type="project" value="InterPro"/>
</dbReference>
<dbReference type="Proteomes" id="UP000077051">
    <property type="component" value="Unassembled WGS sequence"/>
</dbReference>
<accession>A0A162RKG3</accession>
<sequence>MKLLFTRATTQMRGIIPTSSLVFKRLHSTGLVAEMLPTSQARLRLEEDRYCQNLSTPIKQPYQGVLKALAKKTESDFQNAHMMVSETQGKLLHQLVSILRPKNILEIGGFTGYSAIAMASALTPKARLLSLELDPKHIEVAEQFVNQAQLQDKILFKQGPALDSLTYLGQENPANIQYDLIFLDADKAGYIQYFNSIMEHDLLSDRGIILVDNVLFFGHVHTQAADYVSQTPTDSSEEGTKNLRKTALKVHHFNQHVAKDPRVESVILPVFDGLTIIRKKA</sequence>
<name>A0A162RKG3_MUCCL</name>
<dbReference type="PROSITE" id="PS51682">
    <property type="entry name" value="SAM_OMT_I"/>
    <property type="match status" value="1"/>
</dbReference>
<evidence type="ECO:0000256" key="4">
    <source>
        <dbReference type="ARBA" id="ARBA00023453"/>
    </source>
</evidence>
<dbReference type="PANTHER" id="PTHR10509:SF14">
    <property type="entry name" value="CAFFEOYL-COA O-METHYLTRANSFERASE 3-RELATED"/>
    <property type="match status" value="1"/>
</dbReference>
<dbReference type="CDD" id="cd02440">
    <property type="entry name" value="AdoMet_MTases"/>
    <property type="match status" value="1"/>
</dbReference>
<keyword evidence="6" id="KW-1185">Reference proteome</keyword>
<proteinExistence type="inferred from homology"/>
<keyword evidence="2" id="KW-0808">Transferase</keyword>
<comment type="similarity">
    <text evidence="4">Belongs to the class I-like SAM-binding methyltransferase superfamily. Cation-dependent O-methyltransferase family.</text>
</comment>
<dbReference type="InterPro" id="IPR050362">
    <property type="entry name" value="Cation-dep_OMT"/>
</dbReference>
<protein>
    <recommendedName>
        <fullName evidence="7">O-methyltransferase domain-containing protein</fullName>
    </recommendedName>
</protein>
<evidence type="ECO:0000256" key="2">
    <source>
        <dbReference type="ARBA" id="ARBA00022679"/>
    </source>
</evidence>
<dbReference type="SUPFAM" id="SSF53335">
    <property type="entry name" value="S-adenosyl-L-methionine-dependent methyltransferases"/>
    <property type="match status" value="1"/>
</dbReference>
<dbReference type="EMBL" id="AMYB01000002">
    <property type="protein sequence ID" value="OAD06789.1"/>
    <property type="molecule type" value="Genomic_DNA"/>
</dbReference>
<dbReference type="Gene3D" id="3.40.50.150">
    <property type="entry name" value="Vaccinia Virus protein VP39"/>
    <property type="match status" value="1"/>
</dbReference>
<dbReference type="VEuPathDB" id="FungiDB:MUCCIDRAFT_107378"/>
<dbReference type="Pfam" id="PF01596">
    <property type="entry name" value="Methyltransf_3"/>
    <property type="match status" value="1"/>
</dbReference>